<dbReference type="InterPro" id="IPR016084">
    <property type="entry name" value="Haem_Oase-like_multi-hlx"/>
</dbReference>
<evidence type="ECO:0000313" key="3">
    <source>
        <dbReference type="Proteomes" id="UP000789342"/>
    </source>
</evidence>
<comment type="caution">
    <text evidence="2">The sequence shown here is derived from an EMBL/GenBank/DDBJ whole genome shotgun (WGS) entry which is preliminary data.</text>
</comment>
<evidence type="ECO:0000313" key="2">
    <source>
        <dbReference type="EMBL" id="CAG8472783.1"/>
    </source>
</evidence>
<accession>A0A9N8W0E4</accession>
<keyword evidence="1" id="KW-0732">Signal</keyword>
<dbReference type="SUPFAM" id="SSF48613">
    <property type="entry name" value="Heme oxygenase-like"/>
    <property type="match status" value="1"/>
</dbReference>
<evidence type="ECO:0000256" key="1">
    <source>
        <dbReference type="SAM" id="SignalP"/>
    </source>
</evidence>
<feature type="signal peptide" evidence="1">
    <location>
        <begin position="1"/>
        <end position="24"/>
    </location>
</feature>
<dbReference type="Gene3D" id="1.20.910.10">
    <property type="entry name" value="Heme oxygenase-like"/>
    <property type="match status" value="1"/>
</dbReference>
<gene>
    <name evidence="2" type="ORF">AMORRO_LOCUS1935</name>
</gene>
<protein>
    <submittedName>
        <fullName evidence="2">1405_t:CDS:1</fullName>
    </submittedName>
</protein>
<sequence length="256" mass="29541">MASLKSFNFHLVFLTLFLLAFVQANYAEEEESFTQEFIRENKELITKFTLENSYLNEISNGTIQDSAFKHDLIGYLRWFTLWAKSFGYVLAKVPVPPPEDWNFGDVPPEFLLNILVGAMNDVQGYISVFKGIAANHGIDIYSEPTSELIKADTDELTRVGKSLPIETWIARNWVGVRFTYEGFLIVQENIKKGKYNYAFQDYIDVFTSPRFNATVTEIEFLTNTIYKSKKSNRNLATTVLRKRLESLYEIMAENVK</sequence>
<dbReference type="EMBL" id="CAJVPV010000759">
    <property type="protein sequence ID" value="CAG8472783.1"/>
    <property type="molecule type" value="Genomic_DNA"/>
</dbReference>
<proteinExistence type="predicted"/>
<dbReference type="Proteomes" id="UP000789342">
    <property type="component" value="Unassembled WGS sequence"/>
</dbReference>
<dbReference type="AlphaFoldDB" id="A0A9N8W0E4"/>
<name>A0A9N8W0E4_9GLOM</name>
<keyword evidence="3" id="KW-1185">Reference proteome</keyword>
<reference evidence="2" key="1">
    <citation type="submission" date="2021-06" db="EMBL/GenBank/DDBJ databases">
        <authorList>
            <person name="Kallberg Y."/>
            <person name="Tangrot J."/>
            <person name="Rosling A."/>
        </authorList>
    </citation>
    <scope>NUCLEOTIDE SEQUENCE</scope>
    <source>
        <strain evidence="2">CL551</strain>
    </source>
</reference>
<organism evidence="2 3">
    <name type="scientific">Acaulospora morrowiae</name>
    <dbReference type="NCBI Taxonomy" id="94023"/>
    <lineage>
        <taxon>Eukaryota</taxon>
        <taxon>Fungi</taxon>
        <taxon>Fungi incertae sedis</taxon>
        <taxon>Mucoromycota</taxon>
        <taxon>Glomeromycotina</taxon>
        <taxon>Glomeromycetes</taxon>
        <taxon>Diversisporales</taxon>
        <taxon>Acaulosporaceae</taxon>
        <taxon>Acaulospora</taxon>
    </lineage>
</organism>
<feature type="chain" id="PRO_5040489362" evidence="1">
    <location>
        <begin position="25"/>
        <end position="256"/>
    </location>
</feature>